<reference evidence="2 3" key="1">
    <citation type="journal article" date="2016" name="Nat. Commun.">
        <title>Thousands of microbial genomes shed light on interconnected biogeochemical processes in an aquifer system.</title>
        <authorList>
            <person name="Anantharaman K."/>
            <person name="Brown C.T."/>
            <person name="Hug L.A."/>
            <person name="Sharon I."/>
            <person name="Castelle C.J."/>
            <person name="Probst A.J."/>
            <person name="Thomas B.C."/>
            <person name="Singh A."/>
            <person name="Wilkins M.J."/>
            <person name="Karaoz U."/>
            <person name="Brodie E.L."/>
            <person name="Williams K.H."/>
            <person name="Hubbard S.S."/>
            <person name="Banfield J.F."/>
        </authorList>
    </citation>
    <scope>NUCLEOTIDE SEQUENCE [LARGE SCALE GENOMIC DNA]</scope>
</reference>
<keyword evidence="1" id="KW-0812">Transmembrane</keyword>
<accession>A0A1F6VI08</accession>
<dbReference type="SUPFAM" id="SSF55729">
    <property type="entry name" value="Acyl-CoA N-acyltransferases (Nat)"/>
    <property type="match status" value="1"/>
</dbReference>
<dbReference type="Proteomes" id="UP000178059">
    <property type="component" value="Unassembled WGS sequence"/>
</dbReference>
<dbReference type="STRING" id="1801743.A2824_02225"/>
<comment type="caution">
    <text evidence="2">The sequence shown here is derived from an EMBL/GenBank/DDBJ whole genome shotgun (WGS) entry which is preliminary data.</text>
</comment>
<protein>
    <recommendedName>
        <fullName evidence="4">Acyl-homoserine-lactone synthase</fullName>
    </recommendedName>
</protein>
<evidence type="ECO:0008006" key="4">
    <source>
        <dbReference type="Google" id="ProtNLM"/>
    </source>
</evidence>
<dbReference type="Gene3D" id="3.40.630.30">
    <property type="match status" value="1"/>
</dbReference>
<organism evidence="2 3">
    <name type="scientific">Candidatus Nomurabacteria bacterium RIFCSPHIGHO2_01_FULL_42_16</name>
    <dbReference type="NCBI Taxonomy" id="1801743"/>
    <lineage>
        <taxon>Bacteria</taxon>
        <taxon>Candidatus Nomuraibacteriota</taxon>
    </lineage>
</organism>
<gene>
    <name evidence="2" type="ORF">A2824_02225</name>
</gene>
<evidence type="ECO:0000313" key="3">
    <source>
        <dbReference type="Proteomes" id="UP000178059"/>
    </source>
</evidence>
<keyword evidence="1" id="KW-0472">Membrane</keyword>
<keyword evidence="1" id="KW-1133">Transmembrane helix</keyword>
<dbReference type="InterPro" id="IPR016181">
    <property type="entry name" value="Acyl_CoA_acyltransferase"/>
</dbReference>
<proteinExistence type="predicted"/>
<sequence>MCNDVIIRIAKGGEIQDFKKFLFKTYCLDLGWHDPAKFPKGIFTDEYDEVSVFLVVYSGHQLISGVRLVADSEKGFPHEHVSMVSFTNMGNANIDPKIRNAVKTADRSKIMEITRCIAETKARRVYMNDLMKAMYWFGVSNSIEIYFMVADVKTFLLCHKLGFPVMPVGIPFFCEGSWTIPAIMLVADMIPKNDIRQYFLDKSNLVGKWGK</sequence>
<dbReference type="AlphaFoldDB" id="A0A1F6VI08"/>
<name>A0A1F6VI08_9BACT</name>
<dbReference type="EMBL" id="MFTT01000029">
    <property type="protein sequence ID" value="OGI69252.1"/>
    <property type="molecule type" value="Genomic_DNA"/>
</dbReference>
<evidence type="ECO:0000256" key="1">
    <source>
        <dbReference type="SAM" id="Phobius"/>
    </source>
</evidence>
<feature type="transmembrane region" description="Helical" evidence="1">
    <location>
        <begin position="133"/>
        <end position="150"/>
    </location>
</feature>
<feature type="transmembrane region" description="Helical" evidence="1">
    <location>
        <begin position="170"/>
        <end position="190"/>
    </location>
</feature>
<evidence type="ECO:0000313" key="2">
    <source>
        <dbReference type="EMBL" id="OGI69252.1"/>
    </source>
</evidence>